<dbReference type="AlphaFoldDB" id="X0X0N9"/>
<reference evidence="1" key="1">
    <citation type="journal article" date="2014" name="Front. Microbiol.">
        <title>High frequency of phylogenetically diverse reductive dehalogenase-homologous genes in deep subseafloor sedimentary metagenomes.</title>
        <authorList>
            <person name="Kawai M."/>
            <person name="Futagami T."/>
            <person name="Toyoda A."/>
            <person name="Takaki Y."/>
            <person name="Nishi S."/>
            <person name="Hori S."/>
            <person name="Arai W."/>
            <person name="Tsubouchi T."/>
            <person name="Morono Y."/>
            <person name="Uchiyama I."/>
            <person name="Ito T."/>
            <person name="Fujiyama A."/>
            <person name="Inagaki F."/>
            <person name="Takami H."/>
        </authorList>
    </citation>
    <scope>NUCLEOTIDE SEQUENCE</scope>
    <source>
        <strain evidence="1">Expedition CK06-06</strain>
    </source>
</reference>
<sequence>PNKEIHILSFTFFTLNKLYDNKKFKNIFLNENKN</sequence>
<evidence type="ECO:0000313" key="1">
    <source>
        <dbReference type="EMBL" id="GAG36769.1"/>
    </source>
</evidence>
<gene>
    <name evidence="1" type="ORF">S01H1_65398</name>
</gene>
<protein>
    <submittedName>
        <fullName evidence="1">Uncharacterized protein</fullName>
    </submittedName>
</protein>
<organism evidence="1">
    <name type="scientific">marine sediment metagenome</name>
    <dbReference type="NCBI Taxonomy" id="412755"/>
    <lineage>
        <taxon>unclassified sequences</taxon>
        <taxon>metagenomes</taxon>
        <taxon>ecological metagenomes</taxon>
    </lineage>
</organism>
<dbReference type="EMBL" id="BARS01043171">
    <property type="protein sequence ID" value="GAG36769.1"/>
    <property type="molecule type" value="Genomic_DNA"/>
</dbReference>
<name>X0X0N9_9ZZZZ</name>
<accession>X0X0N9</accession>
<feature type="non-terminal residue" evidence="1">
    <location>
        <position position="1"/>
    </location>
</feature>
<comment type="caution">
    <text evidence="1">The sequence shown here is derived from an EMBL/GenBank/DDBJ whole genome shotgun (WGS) entry which is preliminary data.</text>
</comment>
<proteinExistence type="predicted"/>